<comment type="caution">
    <text evidence="1">The sequence shown here is derived from an EMBL/GenBank/DDBJ whole genome shotgun (WGS) entry which is preliminary data.</text>
</comment>
<protein>
    <submittedName>
        <fullName evidence="1">Non-homologous end joining protein Ku</fullName>
    </submittedName>
</protein>
<evidence type="ECO:0000313" key="2">
    <source>
        <dbReference type="Proteomes" id="UP000585507"/>
    </source>
</evidence>
<organism evidence="1 2">
    <name type="scientific">Rhizobium giardinii</name>
    <dbReference type="NCBI Taxonomy" id="56731"/>
    <lineage>
        <taxon>Bacteria</taxon>
        <taxon>Pseudomonadati</taxon>
        <taxon>Pseudomonadota</taxon>
        <taxon>Alphaproteobacteria</taxon>
        <taxon>Hyphomicrobiales</taxon>
        <taxon>Rhizobiaceae</taxon>
        <taxon>Rhizobium/Agrobacterium group</taxon>
        <taxon>Rhizobium</taxon>
    </lineage>
</organism>
<gene>
    <name evidence="1" type="ORF">GGD55_002714</name>
</gene>
<name>A0A7W8UDC0_9HYPH</name>
<accession>A0A7W8UDC0</accession>
<dbReference type="EMBL" id="JACHBK010000005">
    <property type="protein sequence ID" value="MBB5536010.1"/>
    <property type="molecule type" value="Genomic_DNA"/>
</dbReference>
<keyword evidence="2" id="KW-1185">Reference proteome</keyword>
<sequence length="50" mass="5540">MRLLEIIAAKKETLKPQKGKGKTVFSSSPSNVVNIMDTLCSSALSRAWRF</sequence>
<proteinExistence type="predicted"/>
<dbReference type="RefSeq" id="WP_018324867.1">
    <property type="nucleotide sequence ID" value="NZ_JACHBK010000005.1"/>
</dbReference>
<dbReference type="AlphaFoldDB" id="A0A7W8UDC0"/>
<evidence type="ECO:0000313" key="1">
    <source>
        <dbReference type="EMBL" id="MBB5536010.1"/>
    </source>
</evidence>
<reference evidence="1 2" key="1">
    <citation type="submission" date="2020-08" db="EMBL/GenBank/DDBJ databases">
        <title>Genomic Encyclopedia of Type Strains, Phase IV (KMG-V): Genome sequencing to study the core and pangenomes of soil and plant-associated prokaryotes.</title>
        <authorList>
            <person name="Whitman W."/>
        </authorList>
    </citation>
    <scope>NUCLEOTIDE SEQUENCE [LARGE SCALE GENOMIC DNA]</scope>
    <source>
        <strain evidence="1 2">SEMIA 4084</strain>
    </source>
</reference>
<dbReference type="Proteomes" id="UP000585507">
    <property type="component" value="Unassembled WGS sequence"/>
</dbReference>